<comment type="caution">
    <text evidence="1">The sequence shown here is derived from an EMBL/GenBank/DDBJ whole genome shotgun (WGS) entry which is preliminary data.</text>
</comment>
<reference evidence="2" key="1">
    <citation type="submission" date="2017-09" db="EMBL/GenBank/DDBJ databases">
        <title>Depth-based differentiation of microbial function through sediment-hosted aquifers and enrichment of novel symbionts in the deep terrestrial subsurface.</title>
        <authorList>
            <person name="Probst A.J."/>
            <person name="Ladd B."/>
            <person name="Jarett J.K."/>
            <person name="Geller-Mcgrath D.E."/>
            <person name="Sieber C.M.K."/>
            <person name="Emerson J.B."/>
            <person name="Anantharaman K."/>
            <person name="Thomas B.C."/>
            <person name="Malmstrom R."/>
            <person name="Stieglmeier M."/>
            <person name="Klingl A."/>
            <person name="Woyke T."/>
            <person name="Ryan C.M."/>
            <person name="Banfield J.F."/>
        </authorList>
    </citation>
    <scope>NUCLEOTIDE SEQUENCE [LARGE SCALE GENOMIC DNA]</scope>
</reference>
<dbReference type="SUPFAM" id="SSF55874">
    <property type="entry name" value="ATPase domain of HSP90 chaperone/DNA topoisomerase II/histidine kinase"/>
    <property type="match status" value="1"/>
</dbReference>
<evidence type="ECO:0000313" key="1">
    <source>
        <dbReference type="EMBL" id="PJA20015.1"/>
    </source>
</evidence>
<name>A0A2M7W3H7_9BACT</name>
<organism evidence="1 2">
    <name type="scientific">Candidatus Berkelbacteria bacterium CG_4_10_14_0_2_um_filter_35_9_33_12</name>
    <dbReference type="NCBI Taxonomy" id="1974499"/>
    <lineage>
        <taxon>Bacteria</taxon>
        <taxon>Candidatus Berkelbacteria</taxon>
    </lineage>
</organism>
<dbReference type="InterPro" id="IPR036890">
    <property type="entry name" value="HATPase_C_sf"/>
</dbReference>
<dbReference type="EMBL" id="PFQF01000042">
    <property type="protein sequence ID" value="PJA20015.1"/>
    <property type="molecule type" value="Genomic_DNA"/>
</dbReference>
<dbReference type="Proteomes" id="UP000230137">
    <property type="component" value="Unassembled WGS sequence"/>
</dbReference>
<evidence type="ECO:0000313" key="2">
    <source>
        <dbReference type="Proteomes" id="UP000230137"/>
    </source>
</evidence>
<evidence type="ECO:0008006" key="3">
    <source>
        <dbReference type="Google" id="ProtNLM"/>
    </source>
</evidence>
<sequence>MENNTIKAKRWLNTISGENILSKQEHCPTRDIFQARLDKIRLNFESKPEINLDILYSLIAIIGEIGNNAYDHNLGKWRDMMGIYFDVDFENKTIVVADRGQGILSSIQKVKPETKNDLEALKVAFTEVISGRYPEKRGNGLKFVTKVSKDLGIQINLHSGNAVAKIENKKLSFENSDQTINGVLAIIKY</sequence>
<proteinExistence type="predicted"/>
<dbReference type="AlphaFoldDB" id="A0A2M7W3H7"/>
<protein>
    <recommendedName>
        <fullName evidence="3">Histidine kinase/HSP90-like ATPase domain-containing protein</fullName>
    </recommendedName>
</protein>
<accession>A0A2M7W3H7</accession>
<gene>
    <name evidence="1" type="ORF">COX60_03045</name>
</gene>